<proteinExistence type="predicted"/>
<dbReference type="KEGG" id="fvr:FVEG_17097"/>
<dbReference type="EMBL" id="CM000584">
    <property type="protein sequence ID" value="EWG53351.1"/>
    <property type="molecule type" value="Genomic_DNA"/>
</dbReference>
<dbReference type="GeneID" id="30073973"/>
<accession>W7MQG4</accession>
<evidence type="ECO:0000313" key="1">
    <source>
        <dbReference type="EMBL" id="EWG53351.1"/>
    </source>
</evidence>
<dbReference type="eggNOG" id="ENOG502SJHH">
    <property type="taxonomic scope" value="Eukaryota"/>
</dbReference>
<dbReference type="EMBL" id="DS022258">
    <property type="protein sequence ID" value="EWG53351.1"/>
    <property type="molecule type" value="Genomic_DNA"/>
</dbReference>
<dbReference type="STRING" id="334819.W7MQG4"/>
<dbReference type="RefSeq" id="XP_018759542.1">
    <property type="nucleotide sequence ID" value="XM_018906366.1"/>
</dbReference>
<sequence>MAGYKTYLTVLQRTTQATPLPPALKISHFSSDCELQGWKDITYSQLLHDVEQAAKYWSRELSEKGIDNVSVIGSYFGSLGNAVVSELLSEAKAKGLIHDPAITVSVGENVFTFPAVGFLCLVVEQPPLAEINSPTSGEEVFLSCTFLYPRLGNRSWFLQPRVG</sequence>
<evidence type="ECO:0000313" key="2">
    <source>
        <dbReference type="Proteomes" id="UP000009096"/>
    </source>
</evidence>
<dbReference type="Proteomes" id="UP000009096">
    <property type="component" value="Chromosome 7"/>
</dbReference>
<reference evidence="1 2" key="1">
    <citation type="journal article" date="2010" name="Nature">
        <title>Comparative genomics reveals mobile pathogenicity chromosomes in Fusarium.</title>
        <authorList>
            <person name="Ma L.J."/>
            <person name="van der Does H.C."/>
            <person name="Borkovich K.A."/>
            <person name="Coleman J.J."/>
            <person name="Daboussi M.J."/>
            <person name="Di Pietro A."/>
            <person name="Dufresne M."/>
            <person name="Freitag M."/>
            <person name="Grabherr M."/>
            <person name="Henrissat B."/>
            <person name="Houterman P.M."/>
            <person name="Kang S."/>
            <person name="Shim W.B."/>
            <person name="Woloshuk C."/>
            <person name="Xie X."/>
            <person name="Xu J.R."/>
            <person name="Antoniw J."/>
            <person name="Baker S.E."/>
            <person name="Bluhm B.H."/>
            <person name="Breakspear A."/>
            <person name="Brown D.W."/>
            <person name="Butchko R.A."/>
            <person name="Chapman S."/>
            <person name="Coulson R."/>
            <person name="Coutinho P.M."/>
            <person name="Danchin E.G."/>
            <person name="Diener A."/>
            <person name="Gale L.R."/>
            <person name="Gardiner D.M."/>
            <person name="Goff S."/>
            <person name="Hammond-Kosack K.E."/>
            <person name="Hilburn K."/>
            <person name="Hua-Van A."/>
            <person name="Jonkers W."/>
            <person name="Kazan K."/>
            <person name="Kodira C.D."/>
            <person name="Koehrsen M."/>
            <person name="Kumar L."/>
            <person name="Lee Y.H."/>
            <person name="Li L."/>
            <person name="Manners J.M."/>
            <person name="Miranda-Saavedra D."/>
            <person name="Mukherjee M."/>
            <person name="Park G."/>
            <person name="Park J."/>
            <person name="Park S.Y."/>
            <person name="Proctor R.H."/>
            <person name="Regev A."/>
            <person name="Ruiz-Roldan M.C."/>
            <person name="Sain D."/>
            <person name="Sakthikumar S."/>
            <person name="Sykes S."/>
            <person name="Schwartz D.C."/>
            <person name="Turgeon B.G."/>
            <person name="Wapinski I."/>
            <person name="Yoder O."/>
            <person name="Young S."/>
            <person name="Zeng Q."/>
            <person name="Zhou S."/>
            <person name="Galagan J."/>
            <person name="Cuomo C.A."/>
            <person name="Kistler H.C."/>
            <person name="Rep M."/>
        </authorList>
    </citation>
    <scope>NUCLEOTIDE SEQUENCE [LARGE SCALE GENOMIC DNA]</scope>
    <source>
        <strain evidence="2">M3125 / FGSC 7600</strain>
    </source>
</reference>
<protein>
    <submittedName>
        <fullName evidence="1">Uncharacterized protein</fullName>
    </submittedName>
</protein>
<keyword evidence="2" id="KW-1185">Reference proteome</keyword>
<dbReference type="VEuPathDB" id="FungiDB:FVEG_17097"/>
<dbReference type="AlphaFoldDB" id="W7MQG4"/>
<organism evidence="1 2">
    <name type="scientific">Gibberella moniliformis (strain M3125 / FGSC 7600)</name>
    <name type="common">Maize ear and stalk rot fungus</name>
    <name type="synonym">Fusarium verticillioides</name>
    <dbReference type="NCBI Taxonomy" id="334819"/>
    <lineage>
        <taxon>Eukaryota</taxon>
        <taxon>Fungi</taxon>
        <taxon>Dikarya</taxon>
        <taxon>Ascomycota</taxon>
        <taxon>Pezizomycotina</taxon>
        <taxon>Sordariomycetes</taxon>
        <taxon>Hypocreomycetidae</taxon>
        <taxon>Hypocreales</taxon>
        <taxon>Nectriaceae</taxon>
        <taxon>Fusarium</taxon>
        <taxon>Fusarium fujikuroi species complex</taxon>
    </lineage>
</organism>
<gene>
    <name evidence="1" type="ORF">FVEG_17097</name>
</gene>
<name>W7MQG4_GIBM7</name>